<sequence length="80" mass="8746">LYAFTLKCLSCNGITLTEGGGSSSRDGDHRLRKQFLSQNDPEVELYHGDELAIAGLIRFLFIDCINPPASAVGRCDHLHA</sequence>
<organism evidence="1 2">
    <name type="scientific">Perkinsus olseni</name>
    <name type="common">Perkinsus atlanticus</name>
    <dbReference type="NCBI Taxonomy" id="32597"/>
    <lineage>
        <taxon>Eukaryota</taxon>
        <taxon>Sar</taxon>
        <taxon>Alveolata</taxon>
        <taxon>Perkinsozoa</taxon>
        <taxon>Perkinsea</taxon>
        <taxon>Perkinsida</taxon>
        <taxon>Perkinsidae</taxon>
        <taxon>Perkinsus</taxon>
    </lineage>
</organism>
<gene>
    <name evidence="1" type="ORF">FOZ62_020140</name>
</gene>
<proteinExistence type="predicted"/>
<accession>A0A7J6RZW6</accession>
<name>A0A7J6RZW6_PEROL</name>
<protein>
    <submittedName>
        <fullName evidence="1">Uncharacterized protein</fullName>
    </submittedName>
</protein>
<dbReference type="EMBL" id="JABANM010018586">
    <property type="protein sequence ID" value="KAF4725855.1"/>
    <property type="molecule type" value="Genomic_DNA"/>
</dbReference>
<reference evidence="1 2" key="1">
    <citation type="submission" date="2020-04" db="EMBL/GenBank/DDBJ databases">
        <title>Perkinsus olseni comparative genomics.</title>
        <authorList>
            <person name="Bogema D.R."/>
        </authorList>
    </citation>
    <scope>NUCLEOTIDE SEQUENCE [LARGE SCALE GENOMIC DNA]</scope>
    <source>
        <strain evidence="1">ATCC PRA-205</strain>
    </source>
</reference>
<dbReference type="Proteomes" id="UP000574390">
    <property type="component" value="Unassembled WGS sequence"/>
</dbReference>
<evidence type="ECO:0000313" key="2">
    <source>
        <dbReference type="Proteomes" id="UP000574390"/>
    </source>
</evidence>
<dbReference type="AlphaFoldDB" id="A0A7J6RZW6"/>
<comment type="caution">
    <text evidence="1">The sequence shown here is derived from an EMBL/GenBank/DDBJ whole genome shotgun (WGS) entry which is preliminary data.</text>
</comment>
<evidence type="ECO:0000313" key="1">
    <source>
        <dbReference type="EMBL" id="KAF4725855.1"/>
    </source>
</evidence>
<feature type="non-terminal residue" evidence="1">
    <location>
        <position position="1"/>
    </location>
</feature>